<reference evidence="1 2" key="1">
    <citation type="journal article" date="2013" name="Front. Microbiol.">
        <title>The genome of Nitrospina gracilis illuminates the metabolism and evolution of the major marine nitrite oxidizer.</title>
        <authorList>
            <person name="Luecker S."/>
            <person name="Nowka B."/>
            <person name="Rattei T."/>
            <person name="Spieck E."/>
            <person name="and Daims H."/>
        </authorList>
    </citation>
    <scope>NUCLEOTIDE SEQUENCE [LARGE SCALE GENOMIC DNA]</scope>
    <source>
        <strain evidence="1 2">3/211</strain>
    </source>
</reference>
<dbReference type="EMBL" id="CAQJ01000019">
    <property type="protein sequence ID" value="CCQ89858.1"/>
    <property type="molecule type" value="Genomic_DNA"/>
</dbReference>
<keyword evidence="2" id="KW-1185">Reference proteome</keyword>
<dbReference type="AlphaFoldDB" id="M1YWI9"/>
<name>M1YWI9_NITG3</name>
<dbReference type="STRING" id="1266370.NITGR_170115"/>
<sequence length="55" mass="6152">MPVSASGQAGLRLVRRFRLCIIRPLKSTHCFEFKKTLPYRTPPEEGSLPPHGCTA</sequence>
<dbReference type="Proteomes" id="UP000011704">
    <property type="component" value="Unassembled WGS sequence"/>
</dbReference>
<organism evidence="1 2">
    <name type="scientific">Nitrospina gracilis (strain 3/211)</name>
    <dbReference type="NCBI Taxonomy" id="1266370"/>
    <lineage>
        <taxon>Bacteria</taxon>
        <taxon>Pseudomonadati</taxon>
        <taxon>Nitrospinota/Tectimicrobiota group</taxon>
        <taxon>Nitrospinota</taxon>
        <taxon>Nitrospinia</taxon>
        <taxon>Nitrospinales</taxon>
        <taxon>Nitrospinaceae</taxon>
        <taxon>Nitrospina</taxon>
    </lineage>
</organism>
<gene>
    <name evidence="1" type="ORF">NITGR_170115</name>
</gene>
<comment type="caution">
    <text evidence="1">The sequence shown here is derived from an EMBL/GenBank/DDBJ whole genome shotgun (WGS) entry which is preliminary data.</text>
</comment>
<dbReference type="InParanoid" id="M1YWI9"/>
<dbReference type="HOGENOM" id="CLU_3027674_0_0_0"/>
<protein>
    <submittedName>
        <fullName evidence="1">Uncharacterized protein</fullName>
    </submittedName>
</protein>
<proteinExistence type="predicted"/>
<accession>M1YWI9</accession>
<evidence type="ECO:0000313" key="1">
    <source>
        <dbReference type="EMBL" id="CCQ89858.1"/>
    </source>
</evidence>
<evidence type="ECO:0000313" key="2">
    <source>
        <dbReference type="Proteomes" id="UP000011704"/>
    </source>
</evidence>